<evidence type="ECO:0000259" key="2">
    <source>
        <dbReference type="Pfam" id="PF11790"/>
    </source>
</evidence>
<protein>
    <submittedName>
        <fullName evidence="4">Uncharacterized protein</fullName>
    </submittedName>
</protein>
<dbReference type="PANTHER" id="PTHR34154:SF3">
    <property type="entry name" value="ALKALI-SENSITIVE LINKAGE PROTEIN 1"/>
    <property type="match status" value="1"/>
</dbReference>
<gene>
    <name evidence="4" type="ORF">VSDG_08762</name>
</gene>
<feature type="domain" description="Asl1-like glycosyl hydrolase catalytic" evidence="2">
    <location>
        <begin position="25"/>
        <end position="248"/>
    </location>
</feature>
<keyword evidence="5" id="KW-1185">Reference proteome</keyword>
<proteinExistence type="predicted"/>
<organism evidence="4 5">
    <name type="scientific">Cytospora chrysosperma</name>
    <name type="common">Cytospora canker fungus</name>
    <name type="synonym">Sphaeria chrysosperma</name>
    <dbReference type="NCBI Taxonomy" id="252740"/>
    <lineage>
        <taxon>Eukaryota</taxon>
        <taxon>Fungi</taxon>
        <taxon>Dikarya</taxon>
        <taxon>Ascomycota</taxon>
        <taxon>Pezizomycotina</taxon>
        <taxon>Sordariomycetes</taxon>
        <taxon>Sordariomycetidae</taxon>
        <taxon>Diaporthales</taxon>
        <taxon>Cytosporaceae</taxon>
        <taxon>Cytospora</taxon>
    </lineage>
</organism>
<dbReference type="PANTHER" id="PTHR34154">
    <property type="entry name" value="ALKALI-SENSITIVE LINKAGE PROTEIN 1"/>
    <property type="match status" value="1"/>
</dbReference>
<reference evidence="4 5" key="1">
    <citation type="submission" date="2015-09" db="EMBL/GenBank/DDBJ databases">
        <title>Host preference determinants of Valsa canker pathogens revealed by comparative genomics.</title>
        <authorList>
            <person name="Yin Z."/>
            <person name="Huang L."/>
        </authorList>
    </citation>
    <scope>NUCLEOTIDE SEQUENCE [LARGE SCALE GENOMIC DNA]</scope>
    <source>
        <strain evidence="4 5">YSFL</strain>
    </source>
</reference>
<feature type="region of interest" description="Disordered" evidence="1">
    <location>
        <begin position="422"/>
        <end position="442"/>
    </location>
</feature>
<dbReference type="InterPro" id="IPR024655">
    <property type="entry name" value="Asl1_glyco_hydro_catalytic"/>
</dbReference>
<dbReference type="Pfam" id="PF11790">
    <property type="entry name" value="Glyco_hydro_cc"/>
    <property type="match status" value="1"/>
</dbReference>
<accession>A0A423VDX6</accession>
<evidence type="ECO:0000313" key="5">
    <source>
        <dbReference type="Proteomes" id="UP000284375"/>
    </source>
</evidence>
<evidence type="ECO:0000259" key="3">
    <source>
        <dbReference type="Pfam" id="PF20183"/>
    </source>
</evidence>
<dbReference type="GO" id="GO:0009277">
    <property type="term" value="C:fungal-type cell wall"/>
    <property type="evidence" value="ECO:0007669"/>
    <property type="project" value="TreeGrafter"/>
</dbReference>
<dbReference type="Gene3D" id="3.20.20.80">
    <property type="entry name" value="Glycosidases"/>
    <property type="match status" value="1"/>
</dbReference>
<comment type="caution">
    <text evidence="4">The sequence shown here is derived from an EMBL/GenBank/DDBJ whole genome shotgun (WGS) entry which is preliminary data.</text>
</comment>
<dbReference type="EMBL" id="LJZO01000061">
    <property type="protein sequence ID" value="ROV89001.1"/>
    <property type="molecule type" value="Genomic_DNA"/>
</dbReference>
<dbReference type="SUPFAM" id="SSF51445">
    <property type="entry name" value="(Trans)glycosidases"/>
    <property type="match status" value="1"/>
</dbReference>
<dbReference type="AlphaFoldDB" id="A0A423VDX6"/>
<dbReference type="OrthoDB" id="3728558at2759"/>
<sequence length="806" mass="90415">MAPSKRGLGWPWDNPEGAFRAYEQAIQNNELTWLFNGEMWKPSGLPAGLDYVPQVRTGYEAAQIDQYLSTIGAKNVDHFIGFNEPDNTGQANMPVALAVKLWKQHVLPAKAKFGFRLGSPAVTGSPAGKRWLQDFLRALGGGSGVDFVVLHWYGLDARDLEAYLADVHGTFGMPIWLSEVACTAFGGAAQVPSGHDVERFEQHALRFLDGAGFVERYAWFGAAVNSGSMGGVAAVNELASNGHLTAILELLLDADSVRSWKALPFELRVMVIEMLAWPGPGAKSTSVLKEAKLAPYSYVSRQWNSLVEPIQFKRLILGKSDIFDFGKIVTGPRMAYVQHIWLRLELPTYDCQSCQTEESKDEMQSHNVTYSNAIWDLFEVLSSPSWTNTGGITLELSAHSPSDTIHFGKDLKMRISDTAWEKADEDPDRSTSLTHNDPPHGWLHGRKCRRTLPAGAKHRLFGHARGLGFDRDAASVKRLGLRLPEVRTVHTLVIRRQFYRGFSASRGLIGMFHSLPGLQDFRYEPWCGPPRDLYGPDGVPAAQNTPDKPYAELLYIERARFSRDSEHEHLFRRVLGRGSRLKRISIFEDGDDVFYETSPRSRYATRYYHPSGALARHLARSSRYLEELHASQNVDAEDFFIPAPDPGDDPGESPGWNNLRYLSLTCMHLVGSVLMADGDGTVIRLAATRARLMPQLEVMELWGRWGPGTASIFRFERRGRRPMIQLLSTELSHISKGETACWQGVVERLYPGLGIRLEVEETRLDGNKVPGLASVIELLVLKDRILHPISLQQMHQEDRRRQVTYR</sequence>
<dbReference type="InterPro" id="IPR046676">
    <property type="entry name" value="DUF6546"/>
</dbReference>
<name>A0A423VDX6_CYTCH</name>
<dbReference type="InterPro" id="IPR053183">
    <property type="entry name" value="ASL1"/>
</dbReference>
<evidence type="ECO:0000256" key="1">
    <source>
        <dbReference type="SAM" id="MobiDB-lite"/>
    </source>
</evidence>
<feature type="domain" description="DUF6546" evidence="3">
    <location>
        <begin position="580"/>
        <end position="787"/>
    </location>
</feature>
<dbReference type="STRING" id="252740.A0A423VDX6"/>
<dbReference type="Pfam" id="PF20183">
    <property type="entry name" value="DUF6546"/>
    <property type="match status" value="1"/>
</dbReference>
<dbReference type="InterPro" id="IPR017853">
    <property type="entry name" value="GH"/>
</dbReference>
<dbReference type="Proteomes" id="UP000284375">
    <property type="component" value="Unassembled WGS sequence"/>
</dbReference>
<dbReference type="GO" id="GO:0071966">
    <property type="term" value="P:fungal-type cell wall polysaccharide metabolic process"/>
    <property type="evidence" value="ECO:0007669"/>
    <property type="project" value="TreeGrafter"/>
</dbReference>
<evidence type="ECO:0000313" key="4">
    <source>
        <dbReference type="EMBL" id="ROV89001.1"/>
    </source>
</evidence>